<comment type="similarity">
    <text evidence="2 8">Belongs to the HSF family.</text>
</comment>
<feature type="region of interest" description="Disordered" evidence="9">
    <location>
        <begin position="454"/>
        <end position="502"/>
    </location>
</feature>
<evidence type="ECO:0000256" key="7">
    <source>
        <dbReference type="ARBA" id="ARBA00062171"/>
    </source>
</evidence>
<evidence type="ECO:0000256" key="9">
    <source>
        <dbReference type="SAM" id="MobiDB-lite"/>
    </source>
</evidence>
<accession>A0A1K0H5Y0</accession>
<evidence type="ECO:0000313" key="13">
    <source>
        <dbReference type="Proteomes" id="UP000179920"/>
    </source>
</evidence>
<name>A0A1K0H5Y0_9BASI</name>
<dbReference type="Proteomes" id="UP000658997">
    <property type="component" value="Unassembled WGS sequence"/>
</dbReference>
<keyword evidence="5" id="KW-0804">Transcription</keyword>
<reference evidence="13" key="2">
    <citation type="submission" date="2016-04" db="EMBL/GenBank/DDBJ databases">
        <authorList>
            <person name="Guldener U."/>
            <person name="Guldener U."/>
        </authorList>
    </citation>
    <scope>NUCLEOTIDE SEQUENCE [LARGE SCALE GENOMIC DNA]</scope>
    <source>
        <strain evidence="13">UB2112</strain>
    </source>
</reference>
<dbReference type="EMBL" id="ULHB01000004">
    <property type="protein sequence ID" value="SYW74998.1"/>
    <property type="molecule type" value="Genomic_DNA"/>
</dbReference>
<feature type="compositionally biased region" description="Acidic residues" evidence="9">
    <location>
        <begin position="76"/>
        <end position="87"/>
    </location>
</feature>
<evidence type="ECO:0000256" key="2">
    <source>
        <dbReference type="ARBA" id="ARBA00006403"/>
    </source>
</evidence>
<feature type="compositionally biased region" description="Basic and acidic residues" evidence="9">
    <location>
        <begin position="88"/>
        <end position="107"/>
    </location>
</feature>
<evidence type="ECO:0000313" key="12">
    <source>
        <dbReference type="EMBL" id="SYW74998.1"/>
    </source>
</evidence>
<organism evidence="11 13">
    <name type="scientific">Ustilago bromivora</name>
    <dbReference type="NCBI Taxonomy" id="307758"/>
    <lineage>
        <taxon>Eukaryota</taxon>
        <taxon>Fungi</taxon>
        <taxon>Dikarya</taxon>
        <taxon>Basidiomycota</taxon>
        <taxon>Ustilaginomycotina</taxon>
        <taxon>Ustilaginomycetes</taxon>
        <taxon>Ustilaginales</taxon>
        <taxon>Ustilaginaceae</taxon>
        <taxon>Ustilago</taxon>
    </lineage>
</organism>
<reference evidence="11" key="1">
    <citation type="submission" date="2016-04" db="EMBL/GenBank/DDBJ databases">
        <authorList>
            <person name="Evans L.H."/>
            <person name="Alamgir A."/>
            <person name="Owens N."/>
            <person name="Weber N.D."/>
            <person name="Virtaneva K."/>
            <person name="Barbian K."/>
            <person name="Babar A."/>
            <person name="Rosenke K."/>
        </authorList>
    </citation>
    <scope>NUCLEOTIDE SEQUENCE</scope>
    <source>
        <strain evidence="11">UB2112</strain>
    </source>
</reference>
<feature type="compositionally biased region" description="Basic and acidic residues" evidence="9">
    <location>
        <begin position="204"/>
        <end position="232"/>
    </location>
</feature>
<evidence type="ECO:0000256" key="8">
    <source>
        <dbReference type="RuleBase" id="RU004020"/>
    </source>
</evidence>
<dbReference type="InterPro" id="IPR036390">
    <property type="entry name" value="WH_DNA-bd_sf"/>
</dbReference>
<reference evidence="12" key="3">
    <citation type="submission" date="2018-08" db="EMBL/GenBank/DDBJ databases">
        <authorList>
            <person name="Guldener U."/>
        </authorList>
    </citation>
    <scope>NUCLEOTIDE SEQUENCE</scope>
    <source>
        <strain evidence="12">UB2</strain>
    </source>
</reference>
<feature type="compositionally biased region" description="Low complexity" evidence="9">
    <location>
        <begin position="139"/>
        <end position="148"/>
    </location>
</feature>
<keyword evidence="4" id="KW-0238">DNA-binding</keyword>
<dbReference type="InterPro" id="IPR036388">
    <property type="entry name" value="WH-like_DNA-bd_sf"/>
</dbReference>
<evidence type="ECO:0000256" key="6">
    <source>
        <dbReference type="ARBA" id="ARBA00023242"/>
    </source>
</evidence>
<dbReference type="Gene3D" id="1.10.10.10">
    <property type="entry name" value="Winged helix-like DNA-binding domain superfamily/Winged helix DNA-binding domain"/>
    <property type="match status" value="1"/>
</dbReference>
<dbReference type="Pfam" id="PF00447">
    <property type="entry name" value="HSF_DNA-bind"/>
    <property type="match status" value="1"/>
</dbReference>
<keyword evidence="6" id="KW-0539">Nucleus</keyword>
<dbReference type="GO" id="GO:0043565">
    <property type="term" value="F:sequence-specific DNA binding"/>
    <property type="evidence" value="ECO:0007669"/>
    <property type="project" value="InterPro"/>
</dbReference>
<feature type="region of interest" description="Disordered" evidence="9">
    <location>
        <begin position="692"/>
        <end position="723"/>
    </location>
</feature>
<feature type="compositionally biased region" description="Low complexity" evidence="9">
    <location>
        <begin position="108"/>
        <end position="120"/>
    </location>
</feature>
<dbReference type="GO" id="GO:0003700">
    <property type="term" value="F:DNA-binding transcription factor activity"/>
    <property type="evidence" value="ECO:0007669"/>
    <property type="project" value="InterPro"/>
</dbReference>
<evidence type="ECO:0000259" key="10">
    <source>
        <dbReference type="SMART" id="SM00415"/>
    </source>
</evidence>
<feature type="compositionally biased region" description="Polar residues" evidence="9">
    <location>
        <begin position="14"/>
        <end position="26"/>
    </location>
</feature>
<dbReference type="PANTHER" id="PTHR10015">
    <property type="entry name" value="HEAT SHOCK TRANSCRIPTION FACTOR"/>
    <property type="match status" value="1"/>
</dbReference>
<feature type="compositionally biased region" description="Basic and acidic residues" evidence="9">
    <location>
        <begin position="169"/>
        <end position="179"/>
    </location>
</feature>
<keyword evidence="14" id="KW-1185">Reference proteome</keyword>
<dbReference type="AlphaFoldDB" id="A0A1K0H5Y0"/>
<proteinExistence type="inferred from homology"/>
<dbReference type="FunFam" id="1.10.10.10:FF:000027">
    <property type="entry name" value="Heat shock transcription factor 1"/>
    <property type="match status" value="1"/>
</dbReference>
<evidence type="ECO:0000256" key="4">
    <source>
        <dbReference type="ARBA" id="ARBA00023125"/>
    </source>
</evidence>
<feature type="compositionally biased region" description="Basic and acidic residues" evidence="9">
    <location>
        <begin position="275"/>
        <end position="285"/>
    </location>
</feature>
<evidence type="ECO:0000256" key="3">
    <source>
        <dbReference type="ARBA" id="ARBA00023015"/>
    </source>
</evidence>
<keyword evidence="3" id="KW-0805">Transcription regulation</keyword>
<evidence type="ECO:0000313" key="11">
    <source>
        <dbReference type="EMBL" id="SAM81731.1"/>
    </source>
</evidence>
<feature type="region of interest" description="Disordered" evidence="9">
    <location>
        <begin position="1"/>
        <end position="354"/>
    </location>
</feature>
<dbReference type="OrthoDB" id="60033at2759"/>
<evidence type="ECO:0000256" key="5">
    <source>
        <dbReference type="ARBA" id="ARBA00023163"/>
    </source>
</evidence>
<sequence length="723" mass="79198">MSTERRASALGPSMTANSPRAHNSKANVPRDLQRPGHPDASTGPPPPASPDRKRPRYEPSLGRSNVEGGRTHGMSDEEEMDELDETDERSKRPRGDSNEPKVERKGSGPDSTSRSSSAQAHHAHWADRSASANLDSRYHQQQQQQQQLQHHHQSQHHLREGTKFGPASDSRRYEYERSQPSRYESAPGLREEGRHVGGLVGERYNGERYNGERYNGEHERDPRDRMHGETKMEYNSPSMRMPPPHSGEPNLSSFRNRPSLPPPRLPGFASLEPEGLGHRSRDDAALKGPYSSSPRRGMPYHQPSYGGHPPPPSRTPLMHHHPSPTPSTSYGNPPMIHPSLAGLPGAGGGPGGKQQPSFVSKLYSMLEDPSISDLISWGSSGTVFSVANPAEFSRLVLPNWFKHSNWQSFVRQLNMYGFHKVNHSYQGNPTDEVQVWEFRHPSFRRGEIALLNDIKRKSSRQKRGGSPRGSIGGDLRADRSGGSSTPSPEVPLATIPGGPDGMRMMGGGATGGMPMGPGGHRGGREFPYGDDRMDPHGYGDRRSEMRGFGGERGYGSGVGPGPGDDYGYMRGKMEDPPGMSTPGGPPAPGGMAPPFAGDNARRAGEPYLERAEAIARLEDLSERTDAIIRHASFLESQIRILSDQLADSRAFTAQMVREEMVQMLDRLERALSSPSQPGVDVNAKMLEVIRGQHSYYTRGSGGPPQDRSGKQHTPAGPPKRPSI</sequence>
<dbReference type="SUPFAM" id="SSF46785">
    <property type="entry name" value="Winged helix' DNA-binding domain"/>
    <property type="match status" value="1"/>
</dbReference>
<dbReference type="EMBL" id="LT558121">
    <property type="protein sequence ID" value="SAM81731.1"/>
    <property type="molecule type" value="Genomic_DNA"/>
</dbReference>
<evidence type="ECO:0000256" key="1">
    <source>
        <dbReference type="ARBA" id="ARBA00004123"/>
    </source>
</evidence>
<gene>
    <name evidence="12" type="ORF">UBRO2_00408</name>
    <name evidence="11" type="ORF">UBRO_03142</name>
</gene>
<comment type="subcellular location">
    <subcellularLocation>
        <location evidence="1">Nucleus</location>
    </subcellularLocation>
</comment>
<dbReference type="GO" id="GO:0005634">
    <property type="term" value="C:nucleus"/>
    <property type="evidence" value="ECO:0007669"/>
    <property type="project" value="UniProtKB-SubCell"/>
</dbReference>
<comment type="subunit">
    <text evidence="7">Homotrimer. Homotrimerization increases the affinity of HSF1 to DNA. Interacts with transcriptional coregulator SSA1 on chromatin.</text>
</comment>
<feature type="region of interest" description="Disordered" evidence="9">
    <location>
        <begin position="574"/>
        <end position="601"/>
    </location>
</feature>
<protein>
    <recommendedName>
        <fullName evidence="10">HSF-type DNA-binding domain-containing protein</fullName>
    </recommendedName>
</protein>
<dbReference type="PANTHER" id="PTHR10015:SF427">
    <property type="entry name" value="HEAT SHOCK FACTOR PROTEIN"/>
    <property type="match status" value="1"/>
</dbReference>
<dbReference type="SMART" id="SM00415">
    <property type="entry name" value="HSF"/>
    <property type="match status" value="1"/>
</dbReference>
<dbReference type="Proteomes" id="UP000179920">
    <property type="component" value="Chromosome V"/>
</dbReference>
<feature type="domain" description="HSF-type DNA-binding" evidence="10">
    <location>
        <begin position="354"/>
        <end position="457"/>
    </location>
</feature>
<dbReference type="PRINTS" id="PR00056">
    <property type="entry name" value="HSFDOMAIN"/>
</dbReference>
<evidence type="ECO:0000313" key="14">
    <source>
        <dbReference type="Proteomes" id="UP000658997"/>
    </source>
</evidence>
<dbReference type="InterPro" id="IPR000232">
    <property type="entry name" value="HSF_DNA-bd"/>
</dbReference>